<dbReference type="SUPFAM" id="SSF47729">
    <property type="entry name" value="IHF-like DNA-binding proteins"/>
    <property type="match status" value="1"/>
</dbReference>
<evidence type="ECO:0000256" key="4">
    <source>
        <dbReference type="ARBA" id="ARBA00023125"/>
    </source>
</evidence>
<dbReference type="EMBL" id="JAERPS020000001">
    <property type="protein sequence ID" value="MBZ9610770.1"/>
    <property type="molecule type" value="Genomic_DNA"/>
</dbReference>
<comment type="function">
    <text evidence="1">Histone-like DNA-binding protein which is capable of wrapping DNA to stabilize it, and thus to prevent its denaturation under extreme environmental conditions.</text>
</comment>
<dbReference type="SMART" id="SM00411">
    <property type="entry name" value="BHL"/>
    <property type="match status" value="1"/>
</dbReference>
<keyword evidence="7" id="KW-1185">Reference proteome</keyword>
<evidence type="ECO:0000256" key="1">
    <source>
        <dbReference type="ARBA" id="ARBA00003819"/>
    </source>
</evidence>
<dbReference type="Pfam" id="PF00216">
    <property type="entry name" value="Bac_DNA_binding"/>
    <property type="match status" value="1"/>
</dbReference>
<dbReference type="InterPro" id="IPR010992">
    <property type="entry name" value="IHF-like_DNA-bd_dom_sf"/>
</dbReference>
<name>A0ABS7X6M3_9GAMM</name>
<organism evidence="6 7">
    <name type="scientific">Rheinheimera maricola</name>
    <dbReference type="NCBI Taxonomy" id="2793282"/>
    <lineage>
        <taxon>Bacteria</taxon>
        <taxon>Pseudomonadati</taxon>
        <taxon>Pseudomonadota</taxon>
        <taxon>Gammaproteobacteria</taxon>
        <taxon>Chromatiales</taxon>
        <taxon>Chromatiaceae</taxon>
        <taxon>Rheinheimera</taxon>
    </lineage>
</organism>
<dbReference type="InterPro" id="IPR000119">
    <property type="entry name" value="Hist_DNA-bd"/>
</dbReference>
<keyword evidence="3" id="KW-0226">DNA condensation</keyword>
<dbReference type="Proteomes" id="UP000663814">
    <property type="component" value="Unassembled WGS sequence"/>
</dbReference>
<dbReference type="GO" id="GO:0003677">
    <property type="term" value="F:DNA binding"/>
    <property type="evidence" value="ECO:0007669"/>
    <property type="project" value="UniProtKB-KW"/>
</dbReference>
<dbReference type="Gene3D" id="4.10.520.10">
    <property type="entry name" value="IHF-like DNA-binding proteins"/>
    <property type="match status" value="1"/>
</dbReference>
<proteinExistence type="inferred from homology"/>
<evidence type="ECO:0000313" key="7">
    <source>
        <dbReference type="Proteomes" id="UP000663814"/>
    </source>
</evidence>
<dbReference type="PANTHER" id="PTHR33175">
    <property type="entry name" value="DNA-BINDING PROTEIN HU"/>
    <property type="match status" value="1"/>
</dbReference>
<accession>A0ABS7X6M3</accession>
<comment type="similarity">
    <text evidence="2 5">Belongs to the bacterial histone-like protein family.</text>
</comment>
<reference evidence="6 7" key="1">
    <citation type="submission" date="2021-08" db="EMBL/GenBank/DDBJ databases">
        <title>Rheinheimera aquimaris sp. nov., isolated from seawater of the East Sea in Korea.</title>
        <authorList>
            <person name="Kim K.H."/>
            <person name="Wenting R."/>
            <person name="Kim K.R."/>
            <person name="Jeon C.O."/>
        </authorList>
    </citation>
    <scope>NUCLEOTIDE SEQUENCE [LARGE SCALE GENOMIC DNA]</scope>
    <source>
        <strain evidence="6 7">MA-13</strain>
    </source>
</reference>
<sequence length="96" mass="10019">MNKSQLVDAIIAKMKGTHDRIVSKTDVNAYLDCLESVATAELKSGSEVALVGLGKLKVAQKAARTGRNPKTGAAIDIPAKTVVKFTPAKALADAIN</sequence>
<keyword evidence="4 6" id="KW-0238">DNA-binding</keyword>
<dbReference type="CDD" id="cd13831">
    <property type="entry name" value="HU"/>
    <property type="match status" value="1"/>
</dbReference>
<gene>
    <name evidence="6" type="ORF">I4W93_004105</name>
</gene>
<evidence type="ECO:0000256" key="2">
    <source>
        <dbReference type="ARBA" id="ARBA00010529"/>
    </source>
</evidence>
<dbReference type="PANTHER" id="PTHR33175:SF12">
    <property type="entry name" value="DNA-BINDING PROTEIN HU-ALPHA"/>
    <property type="match status" value="1"/>
</dbReference>
<protein>
    <submittedName>
        <fullName evidence="6">HU family DNA-binding protein</fullName>
    </submittedName>
</protein>
<dbReference type="RefSeq" id="WP_205310647.1">
    <property type="nucleotide sequence ID" value="NZ_JAERPS020000001.1"/>
</dbReference>
<dbReference type="PRINTS" id="PR01727">
    <property type="entry name" value="DNABINDINGHU"/>
</dbReference>
<comment type="caution">
    <text evidence="6">The sequence shown here is derived from an EMBL/GenBank/DDBJ whole genome shotgun (WGS) entry which is preliminary data.</text>
</comment>
<evidence type="ECO:0000256" key="5">
    <source>
        <dbReference type="RuleBase" id="RU003939"/>
    </source>
</evidence>
<evidence type="ECO:0000313" key="6">
    <source>
        <dbReference type="EMBL" id="MBZ9610770.1"/>
    </source>
</evidence>
<evidence type="ECO:0000256" key="3">
    <source>
        <dbReference type="ARBA" id="ARBA00023067"/>
    </source>
</evidence>